<dbReference type="GO" id="GO:0000981">
    <property type="term" value="F:DNA-binding transcription factor activity, RNA polymerase II-specific"/>
    <property type="evidence" value="ECO:0007669"/>
    <property type="project" value="TreeGrafter"/>
</dbReference>
<dbReference type="GO" id="GO:0000978">
    <property type="term" value="F:RNA polymerase II cis-regulatory region sequence-specific DNA binding"/>
    <property type="evidence" value="ECO:0007669"/>
    <property type="project" value="TreeGrafter"/>
</dbReference>
<dbReference type="PANTHER" id="PTHR23235:SF60">
    <property type="entry name" value="STRIPE, ISOFORM D"/>
    <property type="match status" value="1"/>
</dbReference>
<keyword evidence="6" id="KW-0677">Repeat</keyword>
<evidence type="ECO:0000256" key="1">
    <source>
        <dbReference type="ARBA" id="ARBA00004123"/>
    </source>
</evidence>
<keyword evidence="7 13" id="KW-0863">Zinc-finger</keyword>
<dbReference type="GO" id="GO:0005737">
    <property type="term" value="C:cytoplasm"/>
    <property type="evidence" value="ECO:0007669"/>
    <property type="project" value="UniProtKB-SubCell"/>
</dbReference>
<dbReference type="GO" id="GO:0008270">
    <property type="term" value="F:zinc ion binding"/>
    <property type="evidence" value="ECO:0007669"/>
    <property type="project" value="UniProtKB-KW"/>
</dbReference>
<feature type="domain" description="C2H2-type" evidence="15">
    <location>
        <begin position="525"/>
        <end position="552"/>
    </location>
</feature>
<proteinExistence type="evidence at transcript level"/>
<organism evidence="16">
    <name type="scientific">Octopus vulgaris</name>
    <name type="common">Common octopus</name>
    <dbReference type="NCBI Taxonomy" id="6645"/>
    <lineage>
        <taxon>Eukaryota</taxon>
        <taxon>Metazoa</taxon>
        <taxon>Spiralia</taxon>
        <taxon>Lophotrochozoa</taxon>
        <taxon>Mollusca</taxon>
        <taxon>Cephalopoda</taxon>
        <taxon>Coleoidea</taxon>
        <taxon>Octopodiformes</taxon>
        <taxon>Octopoda</taxon>
        <taxon>Incirrata</taxon>
        <taxon>Octopodidae</taxon>
        <taxon>Octopus</taxon>
    </lineage>
</organism>
<evidence type="ECO:0000259" key="15">
    <source>
        <dbReference type="PROSITE" id="PS50157"/>
    </source>
</evidence>
<dbReference type="EMBL" id="OX597815">
    <property type="protein sequence ID" value="CAI9717437.1"/>
    <property type="molecule type" value="Genomic_DNA"/>
</dbReference>
<feature type="domain" description="C2H2-type" evidence="15">
    <location>
        <begin position="497"/>
        <end position="524"/>
    </location>
</feature>
<dbReference type="Proteomes" id="UP001162480">
    <property type="component" value="Chromosome 2"/>
</dbReference>
<feature type="compositionally biased region" description="Low complexity" evidence="14">
    <location>
        <begin position="558"/>
        <end position="584"/>
    </location>
</feature>
<dbReference type="InterPro" id="IPR013087">
    <property type="entry name" value="Znf_C2H2_type"/>
</dbReference>
<evidence type="ECO:0000313" key="17">
    <source>
        <dbReference type="EMBL" id="CAI9717437.1"/>
    </source>
</evidence>
<dbReference type="PROSITE" id="PS50157">
    <property type="entry name" value="ZINC_FINGER_C2H2_2"/>
    <property type="match status" value="3"/>
</dbReference>
<keyword evidence="12" id="KW-0539">Nucleus</keyword>
<evidence type="ECO:0000256" key="2">
    <source>
        <dbReference type="ARBA" id="ARBA00004496"/>
    </source>
</evidence>
<feature type="compositionally biased region" description="Polar residues" evidence="14">
    <location>
        <begin position="43"/>
        <end position="59"/>
    </location>
</feature>
<dbReference type="GO" id="GO:0005634">
    <property type="term" value="C:nucleus"/>
    <property type="evidence" value="ECO:0007669"/>
    <property type="project" value="UniProtKB-SubCell"/>
</dbReference>
<feature type="compositionally biased region" description="Low complexity" evidence="14">
    <location>
        <begin position="170"/>
        <end position="179"/>
    </location>
</feature>
<comment type="subcellular location">
    <subcellularLocation>
        <location evidence="2">Cytoplasm</location>
    </subcellularLocation>
    <subcellularLocation>
        <location evidence="1">Nucleus</location>
    </subcellularLocation>
</comment>
<feature type="compositionally biased region" description="Low complexity" evidence="14">
    <location>
        <begin position="222"/>
        <end position="232"/>
    </location>
</feature>
<feature type="compositionally biased region" description="Low complexity" evidence="14">
    <location>
        <begin position="186"/>
        <end position="210"/>
    </location>
</feature>
<evidence type="ECO:0000256" key="13">
    <source>
        <dbReference type="PROSITE-ProRule" id="PRU00042"/>
    </source>
</evidence>
<feature type="compositionally biased region" description="Polar residues" evidence="14">
    <location>
        <begin position="585"/>
        <end position="602"/>
    </location>
</feature>
<feature type="compositionally biased region" description="Polar residues" evidence="14">
    <location>
        <begin position="86"/>
        <end position="100"/>
    </location>
</feature>
<feature type="domain" description="C2H2-type" evidence="15">
    <location>
        <begin position="467"/>
        <end position="496"/>
    </location>
</feature>
<keyword evidence="8" id="KW-0862">Zinc</keyword>
<keyword evidence="10" id="KW-0238">DNA-binding</keyword>
<evidence type="ECO:0000256" key="8">
    <source>
        <dbReference type="ARBA" id="ARBA00022833"/>
    </source>
</evidence>
<dbReference type="KEGG" id="osn:115228662"/>
<dbReference type="FunFam" id="3.30.160.60:FF:000092">
    <property type="entry name" value="Early growth response protein 3"/>
    <property type="match status" value="1"/>
</dbReference>
<dbReference type="SUPFAM" id="SSF57667">
    <property type="entry name" value="beta-beta-alpha zinc fingers"/>
    <property type="match status" value="2"/>
</dbReference>
<feature type="region of interest" description="Disordered" evidence="14">
    <location>
        <begin position="540"/>
        <end position="602"/>
    </location>
</feature>
<feature type="region of interest" description="Disordered" evidence="14">
    <location>
        <begin position="30"/>
        <end position="62"/>
    </location>
</feature>
<dbReference type="PANTHER" id="PTHR23235">
    <property type="entry name" value="KRUEPPEL-LIKE TRANSCRIPTION FACTOR"/>
    <property type="match status" value="1"/>
</dbReference>
<dbReference type="SMART" id="SM00355">
    <property type="entry name" value="ZnF_C2H2"/>
    <property type="match status" value="3"/>
</dbReference>
<feature type="compositionally biased region" description="Basic residues" evidence="14">
    <location>
        <begin position="542"/>
        <end position="554"/>
    </location>
</feature>
<dbReference type="Gene3D" id="3.30.160.60">
    <property type="entry name" value="Classic Zinc Finger"/>
    <property type="match status" value="3"/>
</dbReference>
<sequence length="602" mass="65445">MIMEGLDTLTQVALADQLSFDNFHSSPTTLSNIGRIPPETMDDSLNTPVTTSSETTFFGSDTCEPVPITATANIEASITIPEKTTLDASQPNKTPNSSPGGYTAMIRYKGTLVTKAVTPTSSSQDTNCTFQPYFITPFLSTILNTATPPGSATQVQGQLCVNKLCNTSDNQDSLQDQQNVKSSTPQQQQQCQTPIPSYTPTSEHSESPSPIQNINVDMQDTSSYSSSLHSSSQTPEPQICLPSTIVQEDSNQSHSMSSNPPPYSAVLYDIPIQNFPLKQPPSYLSCSQQSNLTSFQTTSISNPVTQTLLATSTSNDDLNYSSKNPNLSTDLKWSTLPDFPSLQVATTVANSIFPIQGIKTEPNTSLDNNFSLSTIMPIELQATIAPAPTATAVAVSTHQTKPSPTSSSSSMMPLNTYQQTQQVTTTNSNSIAATTTAVSTGQLKLYPVKPRKYPNRPSKVPPHERPYPCPVEICDRRFSRSDELTRHMRIHTGQKPFQCPICTRSFSRSDHLTTHVRTHTGEKPFSCDICGRKFARSDEKKRHFKVHLKQKSKKEAKALASSSNNSNPNTKMPSTSVLSTVSPTDQLSLSSTHLPTVTTASL</sequence>
<evidence type="ECO:0000313" key="16">
    <source>
        <dbReference type="EMBL" id="AWJ58228.1"/>
    </source>
</evidence>
<reference evidence="17" key="2">
    <citation type="submission" date="2023-08" db="EMBL/GenBank/DDBJ databases">
        <authorList>
            <person name="Alioto T."/>
            <person name="Alioto T."/>
            <person name="Gomez Garrido J."/>
        </authorList>
    </citation>
    <scope>NUCLEOTIDE SEQUENCE</scope>
</reference>
<keyword evidence="18" id="KW-1185">Reference proteome</keyword>
<evidence type="ECO:0000256" key="7">
    <source>
        <dbReference type="ARBA" id="ARBA00022771"/>
    </source>
</evidence>
<feature type="region of interest" description="Disordered" evidence="14">
    <location>
        <begin position="81"/>
        <end position="103"/>
    </location>
</feature>
<comment type="similarity">
    <text evidence="3">Belongs to the EGR C2H2-type zinc-finger protein family.</text>
</comment>
<dbReference type="AlphaFoldDB" id="A0A4Y1LSX9"/>
<feature type="compositionally biased region" description="Polar residues" evidence="14">
    <location>
        <begin position="211"/>
        <end position="221"/>
    </location>
</feature>
<evidence type="ECO:0000256" key="9">
    <source>
        <dbReference type="ARBA" id="ARBA00023015"/>
    </source>
</evidence>
<protein>
    <submittedName>
        <fullName evidence="16">Early growth response 1</fullName>
    </submittedName>
    <submittedName>
        <fullName evidence="17">Growth response 1-B-like</fullName>
    </submittedName>
</protein>
<accession>A0A4Y1LSX9</accession>
<evidence type="ECO:0000256" key="14">
    <source>
        <dbReference type="SAM" id="MobiDB-lite"/>
    </source>
</evidence>
<evidence type="ECO:0000256" key="6">
    <source>
        <dbReference type="ARBA" id="ARBA00022737"/>
    </source>
</evidence>
<dbReference type="PROSITE" id="PS00028">
    <property type="entry name" value="ZINC_FINGER_C2H2_1"/>
    <property type="match status" value="3"/>
</dbReference>
<dbReference type="InterPro" id="IPR036236">
    <property type="entry name" value="Znf_C2H2_sf"/>
</dbReference>
<keyword evidence="9" id="KW-0805">Transcription regulation</keyword>
<dbReference type="EMBL" id="KY986710">
    <property type="protein sequence ID" value="AWJ58228.1"/>
    <property type="molecule type" value="mRNA"/>
</dbReference>
<keyword evidence="5" id="KW-0479">Metal-binding</keyword>
<reference evidence="16" key="1">
    <citation type="submission" date="2017-04" db="EMBL/GenBank/DDBJ databases">
        <title>Nerve regeneration in the cephalopod mollusc Octopus vulgaris: a journey into morphological, cellular and molecular changes including epigenetic modifications.</title>
        <authorList>
            <person name="Imperadore P."/>
            <person name="Petrosino G."/>
            <person name="Sanges R."/>
            <person name="Fiorito G."/>
        </authorList>
    </citation>
    <scope>NUCLEOTIDE SEQUENCE</scope>
</reference>
<feature type="region of interest" description="Disordered" evidence="14">
    <location>
        <begin position="170"/>
        <end position="238"/>
    </location>
</feature>
<gene>
    <name evidence="16" type="primary">Egr1</name>
    <name evidence="17" type="ORF">OCTVUL_1B017432</name>
</gene>
<evidence type="ECO:0000256" key="4">
    <source>
        <dbReference type="ARBA" id="ARBA00022490"/>
    </source>
</evidence>
<evidence type="ECO:0000256" key="12">
    <source>
        <dbReference type="ARBA" id="ARBA00023242"/>
    </source>
</evidence>
<evidence type="ECO:0000313" key="18">
    <source>
        <dbReference type="Proteomes" id="UP001162480"/>
    </source>
</evidence>
<keyword evidence="4" id="KW-0963">Cytoplasm</keyword>
<evidence type="ECO:0000256" key="10">
    <source>
        <dbReference type="ARBA" id="ARBA00023125"/>
    </source>
</evidence>
<evidence type="ECO:0000256" key="11">
    <source>
        <dbReference type="ARBA" id="ARBA00023163"/>
    </source>
</evidence>
<keyword evidence="11" id="KW-0804">Transcription</keyword>
<evidence type="ECO:0000256" key="5">
    <source>
        <dbReference type="ARBA" id="ARBA00022723"/>
    </source>
</evidence>
<name>A0A4Y1LSX9_OCTVU</name>
<dbReference type="Pfam" id="PF00096">
    <property type="entry name" value="zf-C2H2"/>
    <property type="match status" value="2"/>
</dbReference>
<evidence type="ECO:0000256" key="3">
    <source>
        <dbReference type="ARBA" id="ARBA00005682"/>
    </source>
</evidence>